<protein>
    <submittedName>
        <fullName evidence="1">Mitochondrial carrier</fullName>
    </submittedName>
</protein>
<evidence type="ECO:0000313" key="2">
    <source>
        <dbReference type="Proteomes" id="UP001055072"/>
    </source>
</evidence>
<sequence length="328" mass="36729">MTDLLTTLEAFGAPVASLAIIMPFFGSLIRLRANFIPKATVHLDVEGNIVRNTRRDAASLFDILARVKIIEGWGGLYKGFVPMLLQTCLSMLFIFVALWPTAIRYDGGILETGWLNRLAYLAISLLLGVPAAVLSYRSVAVTTPYRLSFFRPIRAFRVLLTRTERRRPWMIYATPGLFAALLFRMAYITLFLDWLKALLVPGSTGAKFGNIQIIYINSGTVRPMVAVLLFSTIIVCPLEVVAVKLAIQRNHAAPEYNSISQEPEIEEDSAASGEYIEYSDEDVIHLRHDSGYPYLGLNDCVNRVIREEGWGALFRGWWCTALTLLFVG</sequence>
<reference evidence="1" key="1">
    <citation type="journal article" date="2021" name="Environ. Microbiol.">
        <title>Gene family expansions and transcriptome signatures uncover fungal adaptations to wood decay.</title>
        <authorList>
            <person name="Hage H."/>
            <person name="Miyauchi S."/>
            <person name="Viragh M."/>
            <person name="Drula E."/>
            <person name="Min B."/>
            <person name="Chaduli D."/>
            <person name="Navarro D."/>
            <person name="Favel A."/>
            <person name="Norest M."/>
            <person name="Lesage-Meessen L."/>
            <person name="Balint B."/>
            <person name="Merenyi Z."/>
            <person name="de Eugenio L."/>
            <person name="Morin E."/>
            <person name="Martinez A.T."/>
            <person name="Baldrian P."/>
            <person name="Stursova M."/>
            <person name="Martinez M.J."/>
            <person name="Novotny C."/>
            <person name="Magnuson J.K."/>
            <person name="Spatafora J.W."/>
            <person name="Maurice S."/>
            <person name="Pangilinan J."/>
            <person name="Andreopoulos W."/>
            <person name="LaButti K."/>
            <person name="Hundley H."/>
            <person name="Na H."/>
            <person name="Kuo A."/>
            <person name="Barry K."/>
            <person name="Lipzen A."/>
            <person name="Henrissat B."/>
            <person name="Riley R."/>
            <person name="Ahrendt S."/>
            <person name="Nagy L.G."/>
            <person name="Grigoriev I.V."/>
            <person name="Martin F."/>
            <person name="Rosso M.N."/>
        </authorList>
    </citation>
    <scope>NUCLEOTIDE SEQUENCE</scope>
    <source>
        <strain evidence="1">CBS 384.51</strain>
    </source>
</reference>
<keyword evidence="2" id="KW-1185">Reference proteome</keyword>
<gene>
    <name evidence="1" type="ORF">BDY19DRAFT_894987</name>
</gene>
<evidence type="ECO:0000313" key="1">
    <source>
        <dbReference type="EMBL" id="KAI0086293.1"/>
    </source>
</evidence>
<organism evidence="1 2">
    <name type="scientific">Irpex rosettiformis</name>
    <dbReference type="NCBI Taxonomy" id="378272"/>
    <lineage>
        <taxon>Eukaryota</taxon>
        <taxon>Fungi</taxon>
        <taxon>Dikarya</taxon>
        <taxon>Basidiomycota</taxon>
        <taxon>Agaricomycotina</taxon>
        <taxon>Agaricomycetes</taxon>
        <taxon>Polyporales</taxon>
        <taxon>Irpicaceae</taxon>
        <taxon>Irpex</taxon>
    </lineage>
</organism>
<name>A0ACB8TW50_9APHY</name>
<accession>A0ACB8TW50</accession>
<dbReference type="EMBL" id="MU274924">
    <property type="protein sequence ID" value="KAI0086293.1"/>
    <property type="molecule type" value="Genomic_DNA"/>
</dbReference>
<proteinExistence type="predicted"/>
<comment type="caution">
    <text evidence="1">The sequence shown here is derived from an EMBL/GenBank/DDBJ whole genome shotgun (WGS) entry which is preliminary data.</text>
</comment>
<dbReference type="Proteomes" id="UP001055072">
    <property type="component" value="Unassembled WGS sequence"/>
</dbReference>